<gene>
    <name evidence="1" type="ORF">L3Q82_023094</name>
</gene>
<organism evidence="1 2">
    <name type="scientific">Scortum barcoo</name>
    <name type="common">barcoo grunter</name>
    <dbReference type="NCBI Taxonomy" id="214431"/>
    <lineage>
        <taxon>Eukaryota</taxon>
        <taxon>Metazoa</taxon>
        <taxon>Chordata</taxon>
        <taxon>Craniata</taxon>
        <taxon>Vertebrata</taxon>
        <taxon>Euteleostomi</taxon>
        <taxon>Actinopterygii</taxon>
        <taxon>Neopterygii</taxon>
        <taxon>Teleostei</taxon>
        <taxon>Neoteleostei</taxon>
        <taxon>Acanthomorphata</taxon>
        <taxon>Eupercaria</taxon>
        <taxon>Centrarchiformes</taxon>
        <taxon>Terapontoidei</taxon>
        <taxon>Terapontidae</taxon>
        <taxon>Scortum</taxon>
    </lineage>
</organism>
<evidence type="ECO:0000313" key="2">
    <source>
        <dbReference type="Proteomes" id="UP000831701"/>
    </source>
</evidence>
<feature type="non-terminal residue" evidence="1">
    <location>
        <position position="1"/>
    </location>
</feature>
<accession>A0ACB8WY06</accession>
<protein>
    <submittedName>
        <fullName evidence="1">Uncharacterized protein</fullName>
    </submittedName>
</protein>
<reference evidence="1" key="1">
    <citation type="submission" date="2022-04" db="EMBL/GenBank/DDBJ databases">
        <title>Jade perch genome.</title>
        <authorList>
            <person name="Chao B."/>
        </authorList>
    </citation>
    <scope>NUCLEOTIDE SEQUENCE</scope>
    <source>
        <strain evidence="1">CB-2022</strain>
    </source>
</reference>
<dbReference type="Proteomes" id="UP000831701">
    <property type="component" value="Chromosome 5"/>
</dbReference>
<evidence type="ECO:0000313" key="1">
    <source>
        <dbReference type="EMBL" id="KAI3372621.1"/>
    </source>
</evidence>
<comment type="caution">
    <text evidence="1">The sequence shown here is derived from an EMBL/GenBank/DDBJ whole genome shotgun (WGS) entry which is preliminary data.</text>
</comment>
<proteinExistence type="predicted"/>
<keyword evidence="2" id="KW-1185">Reference proteome</keyword>
<name>A0ACB8WY06_9TELE</name>
<sequence length="895" mass="102826">NISFAILLLLFFFYSEELERCTKETQRLQEEVENATKLTLQRFGCTYGIHSSPVQSCQNNRCNVYESSGDSTVPSAHHQVLVCDLDSVNHRVVPKDISSPEEEMVEKTIDDYLQQLSDLQLNKTYDQPEQEIFNFDKAIVSLQTKLHKVQMEKEALSDLRLKDSRKHVSQMEKMLCMLEELQNIKRAGDQKLQETEDETLALNRKVELLERNVKEMYSSLLSHEKQCGHNTISSPHVTTSPRQLSPAAKLTEHFNNKTDKLQEKPFLQSGEHLGSEERRGVNKPKERMEDLIASLGQEMALLTDKLSSSKNNSVNLCLKLKLLKKLAERQTSLHQCQVTDLESTLSSYKDKRCSKQQQCELQEEVKALRGQLEAAREQLCRGREEKTSLQALLEQRVQEAIKSEELLEEKNKELQLRQQEAQQVIHTLPKEIMHYKSQVNTEHLAKLKETQSWCQTLQAEGRTLRLKLDDREKMMDILRLQMENSNEMTVRHSCTIDHLHQDNSLLSNQLNQHKLEIQQLKAELDRHKSDLAAAEQEKRQLHASVAEQSLRVQEEVLEKQQLVNQLELQRMQFLTLTKEHKELQQLHSCKSEEHEGVVLKLQSQLRNAHDDLDQVRSTMRTLEGADGHGLQVAMDMQKKVTARREQIDSLQGKIQHFEEAMEKLQEEKHYQSLEQQRQLQELTFIREEKKQLSNELEALRSKDKQLRDRIGQLEAILHKMSESFADCQDFIQLQEQDFFRLKLQHALDLKELQGQNLHMALSVPPLDLDSRTPSTLTAPPSSSQHASDIQIPVLPISCLSERQQESPARELSSAEKADDVKSGLRLRRKTCGSEPHFLKTAELNGKTVNNKSLSGNCVISSPATAARYTSSPQLLALGRRSPVHSLLTSDPNSQQ</sequence>
<dbReference type="EMBL" id="CM041535">
    <property type="protein sequence ID" value="KAI3372621.1"/>
    <property type="molecule type" value="Genomic_DNA"/>
</dbReference>